<sequence length="103" mass="11660">MVYKVGHIKPNCPKAQKEEKEKRFKKKKKVYISWENEESNSSDEDENANICLMAKDNEVCNGAKNLKFYVDSGCSKHMTGEATNFINIKPINGGNVVFGDNNK</sequence>
<gene>
    <name evidence="2" type="ORF">PIB30_112325</name>
</gene>
<evidence type="ECO:0000313" key="3">
    <source>
        <dbReference type="Proteomes" id="UP001341840"/>
    </source>
</evidence>
<keyword evidence="3" id="KW-1185">Reference proteome</keyword>
<reference evidence="2 3" key="1">
    <citation type="journal article" date="2023" name="Plants (Basel)">
        <title>Bridging the Gap: Combining Genomics and Transcriptomics Approaches to Understand Stylosanthes scabra, an Orphan Legume from the Brazilian Caatinga.</title>
        <authorList>
            <person name="Ferreira-Neto J.R.C."/>
            <person name="da Silva M.D."/>
            <person name="Binneck E."/>
            <person name="de Melo N.F."/>
            <person name="da Silva R.H."/>
            <person name="de Melo A.L.T.M."/>
            <person name="Pandolfi V."/>
            <person name="Bustamante F.O."/>
            <person name="Brasileiro-Vidal A.C."/>
            <person name="Benko-Iseppon A.M."/>
        </authorList>
    </citation>
    <scope>NUCLEOTIDE SEQUENCE [LARGE SCALE GENOMIC DNA]</scope>
    <source>
        <tissue evidence="2">Leaves</tissue>
    </source>
</reference>
<comment type="caution">
    <text evidence="2">The sequence shown here is derived from an EMBL/GenBank/DDBJ whole genome shotgun (WGS) entry which is preliminary data.</text>
</comment>
<name>A0ABU6T2V9_9FABA</name>
<dbReference type="Pfam" id="PF22936">
    <property type="entry name" value="Pol_BBD"/>
    <property type="match status" value="1"/>
</dbReference>
<feature type="non-terminal residue" evidence="2">
    <location>
        <position position="103"/>
    </location>
</feature>
<dbReference type="Proteomes" id="UP001341840">
    <property type="component" value="Unassembled WGS sequence"/>
</dbReference>
<feature type="domain" description="Retrovirus-related Pol polyprotein from transposon TNT 1-94-like beta-barrel" evidence="1">
    <location>
        <begin position="68"/>
        <end position="102"/>
    </location>
</feature>
<evidence type="ECO:0000259" key="1">
    <source>
        <dbReference type="Pfam" id="PF22936"/>
    </source>
</evidence>
<dbReference type="InterPro" id="IPR054722">
    <property type="entry name" value="PolX-like_BBD"/>
</dbReference>
<accession>A0ABU6T2V9</accession>
<evidence type="ECO:0000313" key="2">
    <source>
        <dbReference type="EMBL" id="MED6142303.1"/>
    </source>
</evidence>
<proteinExistence type="predicted"/>
<protein>
    <recommendedName>
        <fullName evidence="1">Retrovirus-related Pol polyprotein from transposon TNT 1-94-like beta-barrel domain-containing protein</fullName>
    </recommendedName>
</protein>
<dbReference type="EMBL" id="JASCZI010068327">
    <property type="protein sequence ID" value="MED6142303.1"/>
    <property type="molecule type" value="Genomic_DNA"/>
</dbReference>
<organism evidence="2 3">
    <name type="scientific">Stylosanthes scabra</name>
    <dbReference type="NCBI Taxonomy" id="79078"/>
    <lineage>
        <taxon>Eukaryota</taxon>
        <taxon>Viridiplantae</taxon>
        <taxon>Streptophyta</taxon>
        <taxon>Embryophyta</taxon>
        <taxon>Tracheophyta</taxon>
        <taxon>Spermatophyta</taxon>
        <taxon>Magnoliopsida</taxon>
        <taxon>eudicotyledons</taxon>
        <taxon>Gunneridae</taxon>
        <taxon>Pentapetalae</taxon>
        <taxon>rosids</taxon>
        <taxon>fabids</taxon>
        <taxon>Fabales</taxon>
        <taxon>Fabaceae</taxon>
        <taxon>Papilionoideae</taxon>
        <taxon>50 kb inversion clade</taxon>
        <taxon>dalbergioids sensu lato</taxon>
        <taxon>Dalbergieae</taxon>
        <taxon>Pterocarpus clade</taxon>
        <taxon>Stylosanthes</taxon>
    </lineage>
</organism>